<dbReference type="AlphaFoldDB" id="A0A365L5V8"/>
<organism evidence="1 2">
    <name type="scientific">Planococcus halotolerans</name>
    <dbReference type="NCBI Taxonomy" id="2233542"/>
    <lineage>
        <taxon>Bacteria</taxon>
        <taxon>Bacillati</taxon>
        <taxon>Bacillota</taxon>
        <taxon>Bacilli</taxon>
        <taxon>Bacillales</taxon>
        <taxon>Caryophanaceae</taxon>
        <taxon>Planococcus</taxon>
    </lineage>
</organism>
<dbReference type="EMBL" id="QLZR01000001">
    <property type="protein sequence ID" value="RAZ80808.1"/>
    <property type="molecule type" value="Genomic_DNA"/>
</dbReference>
<protein>
    <submittedName>
        <fullName evidence="1">Alpha-ribazole-5-phosphate synthase</fullName>
    </submittedName>
</protein>
<sequence>MRHELIIDDLVVTTDNSAAIGEKEFDEIKAPDRIVAKFSARVALLEQWAAGSEAQAVLLHNFSGAGQWAEYVSGIEELFKEAGLQPIPMKGSSETNMSTLQSGISVTILGKKSREISYTNLTWFVYGLPLTGRDVMDKPGHVADMKLLNQLIKEEIIETLWPIGSKGIEAEIEAMLGKPVSPINGLDLQASGGPSTAVLIGVSHEKNELLKKYKVEPLFPLSFID</sequence>
<keyword evidence="2" id="KW-1185">Reference proteome</keyword>
<reference evidence="1 2" key="1">
    <citation type="submission" date="2018-06" db="EMBL/GenBank/DDBJ databases">
        <title>The draft genome sequences of strains SCU63 and S1.</title>
        <authorList>
            <person name="Gan L."/>
        </authorList>
    </citation>
    <scope>NUCLEOTIDE SEQUENCE [LARGE SCALE GENOMIC DNA]</scope>
    <source>
        <strain evidence="1 2">SCU63</strain>
    </source>
</reference>
<gene>
    <name evidence="1" type="ORF">DP120_00520</name>
</gene>
<accession>A0A365L5V8</accession>
<proteinExistence type="predicted"/>
<evidence type="ECO:0000313" key="2">
    <source>
        <dbReference type="Proteomes" id="UP000251002"/>
    </source>
</evidence>
<evidence type="ECO:0000313" key="1">
    <source>
        <dbReference type="EMBL" id="RAZ80808.1"/>
    </source>
</evidence>
<dbReference type="RefSeq" id="WP_112221236.1">
    <property type="nucleotide sequence ID" value="NZ_CP196859.1"/>
</dbReference>
<comment type="caution">
    <text evidence="1">The sequence shown here is derived from an EMBL/GenBank/DDBJ whole genome shotgun (WGS) entry which is preliminary data.</text>
</comment>
<dbReference type="Proteomes" id="UP000251002">
    <property type="component" value="Unassembled WGS sequence"/>
</dbReference>
<name>A0A365L5V8_9BACL</name>